<protein>
    <submittedName>
        <fullName evidence="1">Uncharacterized protein</fullName>
    </submittedName>
</protein>
<dbReference type="RefSeq" id="XP_062802618.1">
    <property type="nucleotide sequence ID" value="XM_062940194.1"/>
</dbReference>
<comment type="caution">
    <text evidence="1">The sequence shown here is derived from an EMBL/GenBank/DDBJ whole genome shotgun (WGS) entry which is preliminary data.</text>
</comment>
<accession>A0ABR0IH49</accession>
<dbReference type="EMBL" id="JAFFHC010000002">
    <property type="protein sequence ID" value="KAK4679148.1"/>
    <property type="molecule type" value="Genomic_DNA"/>
</dbReference>
<sequence>MSAGRGEFLEQYLAAETLLFNSVPLLGAGSLGGWRWCSAPSLTGLPAAPSSGAGLTSFRHVHVLSVDIALLEMISYCLLIICFVKSVTKPDILTSLSTTPNSRPLSFSMLAGMTRIADYESMEHLGASRYLLTFVSAADTLYTRRSCLDYIDMYPQPDAAAMRVGLASHRGDLLSTAVLGPVSGS</sequence>
<proteinExistence type="predicted"/>
<reference evidence="1 2" key="1">
    <citation type="journal article" date="2023" name="bioRxiv">
        <title>High-quality genome assemblies of four members of thePodospora anserinaspecies complex.</title>
        <authorList>
            <person name="Ament-Velasquez S.L."/>
            <person name="Vogan A.A."/>
            <person name="Wallerman O."/>
            <person name="Hartmann F."/>
            <person name="Gautier V."/>
            <person name="Silar P."/>
            <person name="Giraud T."/>
            <person name="Johannesson H."/>
        </authorList>
    </citation>
    <scope>NUCLEOTIDE SEQUENCE [LARGE SCALE GENOMIC DNA]</scope>
    <source>
        <strain evidence="1 2">CBS 124.78</strain>
    </source>
</reference>
<evidence type="ECO:0000313" key="2">
    <source>
        <dbReference type="Proteomes" id="UP001323617"/>
    </source>
</evidence>
<gene>
    <name evidence="1" type="ORF">QC764_0031770</name>
</gene>
<evidence type="ECO:0000313" key="1">
    <source>
        <dbReference type="EMBL" id="KAK4679148.1"/>
    </source>
</evidence>
<dbReference type="Proteomes" id="UP001323617">
    <property type="component" value="Unassembled WGS sequence"/>
</dbReference>
<organism evidence="1 2">
    <name type="scientific">Podospora pseudoanserina</name>
    <dbReference type="NCBI Taxonomy" id="2609844"/>
    <lineage>
        <taxon>Eukaryota</taxon>
        <taxon>Fungi</taxon>
        <taxon>Dikarya</taxon>
        <taxon>Ascomycota</taxon>
        <taxon>Pezizomycotina</taxon>
        <taxon>Sordariomycetes</taxon>
        <taxon>Sordariomycetidae</taxon>
        <taxon>Sordariales</taxon>
        <taxon>Podosporaceae</taxon>
        <taxon>Podospora</taxon>
    </lineage>
</organism>
<dbReference type="GeneID" id="87960707"/>
<name>A0ABR0IH49_9PEZI</name>
<keyword evidence="2" id="KW-1185">Reference proteome</keyword>